<dbReference type="InterPro" id="IPR003609">
    <property type="entry name" value="Pan_app"/>
</dbReference>
<proteinExistence type="predicted"/>
<keyword evidence="6" id="KW-1185">Reference proteome</keyword>
<evidence type="ECO:0000256" key="3">
    <source>
        <dbReference type="PROSITE-ProRule" id="PRU00076"/>
    </source>
</evidence>
<comment type="caution">
    <text evidence="3">Lacks conserved residue(s) required for the propagation of feature annotation.</text>
</comment>
<evidence type="ECO:0000313" key="6">
    <source>
        <dbReference type="Proteomes" id="UP000694845"/>
    </source>
</evidence>
<keyword evidence="1" id="KW-0732">Signal</keyword>
<dbReference type="InterPro" id="IPR000742">
    <property type="entry name" value="EGF"/>
</dbReference>
<dbReference type="OMA" id="CANGTHP"/>
<dbReference type="InterPro" id="IPR050969">
    <property type="entry name" value="Dev_Signal_Modulators"/>
</dbReference>
<dbReference type="Pfam" id="PF00024">
    <property type="entry name" value="PAN_1"/>
    <property type="match status" value="1"/>
</dbReference>
<dbReference type="KEGG" id="aplc:110977176"/>
<dbReference type="PANTHER" id="PTHR14949:SF56">
    <property type="entry name" value="EGF-LIKE-DOMAIN, MULTIPLE 7"/>
    <property type="match status" value="1"/>
</dbReference>
<sequence>MPLKSVINSVCSLSCENGGNCVAPDVCDCPAGYAGNTCAEPICSSPCQNGGLCVAPSVCECRCGFRGITCNEGLSALDVAGAMCLRGHVIGTVPSPQPIMCAFACLRSTRCKSVNYYPVKRLCELNKESADGAGIGDWFYAVDCVYYES</sequence>
<evidence type="ECO:0000259" key="5">
    <source>
        <dbReference type="PROSITE" id="PS50948"/>
    </source>
</evidence>
<evidence type="ECO:0000313" key="7">
    <source>
        <dbReference type="RefSeq" id="XP_022086754.1"/>
    </source>
</evidence>
<dbReference type="CDD" id="cd01099">
    <property type="entry name" value="PAN_AP_HGF"/>
    <property type="match status" value="1"/>
</dbReference>
<gene>
    <name evidence="7" type="primary">LOC110977176</name>
</gene>
<dbReference type="PROSITE" id="PS50026">
    <property type="entry name" value="EGF_3"/>
    <property type="match status" value="1"/>
</dbReference>
<protein>
    <submittedName>
        <fullName evidence="7">Wnt inhibitory factor 1-like</fullName>
    </submittedName>
</protein>
<organism evidence="6 7">
    <name type="scientific">Acanthaster planci</name>
    <name type="common">Crown-of-thorns starfish</name>
    <dbReference type="NCBI Taxonomy" id="133434"/>
    <lineage>
        <taxon>Eukaryota</taxon>
        <taxon>Metazoa</taxon>
        <taxon>Echinodermata</taxon>
        <taxon>Eleutherozoa</taxon>
        <taxon>Asterozoa</taxon>
        <taxon>Asteroidea</taxon>
        <taxon>Valvatacea</taxon>
        <taxon>Valvatida</taxon>
        <taxon>Acanthasteridae</taxon>
        <taxon>Acanthaster</taxon>
    </lineage>
</organism>
<accession>A0A8B7Y0R4</accession>
<evidence type="ECO:0000259" key="4">
    <source>
        <dbReference type="PROSITE" id="PS50026"/>
    </source>
</evidence>
<feature type="disulfide bond" evidence="3">
    <location>
        <begin position="11"/>
        <end position="21"/>
    </location>
</feature>
<dbReference type="Gene3D" id="2.10.25.10">
    <property type="entry name" value="Laminin"/>
    <property type="match status" value="1"/>
</dbReference>
<dbReference type="Proteomes" id="UP000694845">
    <property type="component" value="Unplaced"/>
</dbReference>
<keyword evidence="2 3" id="KW-1015">Disulfide bond</keyword>
<dbReference type="SMART" id="SM00181">
    <property type="entry name" value="EGF"/>
    <property type="match status" value="2"/>
</dbReference>
<name>A0A8B7Y0R4_ACAPL</name>
<feature type="domain" description="Apple" evidence="5">
    <location>
        <begin position="70"/>
        <end position="144"/>
    </location>
</feature>
<feature type="disulfide bond" evidence="3">
    <location>
        <begin position="29"/>
        <end position="38"/>
    </location>
</feature>
<dbReference type="PROSITE" id="PS50948">
    <property type="entry name" value="PAN"/>
    <property type="match status" value="1"/>
</dbReference>
<evidence type="ECO:0000256" key="1">
    <source>
        <dbReference type="ARBA" id="ARBA00022729"/>
    </source>
</evidence>
<dbReference type="PANTHER" id="PTHR14949">
    <property type="entry name" value="EGF-LIKE-DOMAIN, MULTIPLE 7, 8"/>
    <property type="match status" value="1"/>
</dbReference>
<dbReference type="SUPFAM" id="SSF57414">
    <property type="entry name" value="Hairpin loop containing domain-like"/>
    <property type="match status" value="1"/>
</dbReference>
<dbReference type="Pfam" id="PF07974">
    <property type="entry name" value="EGF_2"/>
    <property type="match status" value="1"/>
</dbReference>
<keyword evidence="3" id="KW-0245">EGF-like domain</keyword>
<reference evidence="7" key="1">
    <citation type="submission" date="2025-08" db="UniProtKB">
        <authorList>
            <consortium name="RefSeq"/>
        </authorList>
    </citation>
    <scope>IDENTIFICATION</scope>
</reference>
<dbReference type="PROSITE" id="PS00022">
    <property type="entry name" value="EGF_1"/>
    <property type="match status" value="2"/>
</dbReference>
<feature type="domain" description="EGF-like" evidence="4">
    <location>
        <begin position="7"/>
        <end position="39"/>
    </location>
</feature>
<dbReference type="OrthoDB" id="10045365at2759"/>
<dbReference type="InterPro" id="IPR013111">
    <property type="entry name" value="EGF_extracell"/>
</dbReference>
<dbReference type="AlphaFoldDB" id="A0A8B7Y0R4"/>
<dbReference type="GeneID" id="110977176"/>
<dbReference type="RefSeq" id="XP_022086754.1">
    <property type="nucleotide sequence ID" value="XM_022231062.1"/>
</dbReference>
<dbReference type="Gene3D" id="3.50.4.10">
    <property type="entry name" value="Hepatocyte Growth Factor"/>
    <property type="match status" value="1"/>
</dbReference>
<dbReference type="PROSITE" id="PS01186">
    <property type="entry name" value="EGF_2"/>
    <property type="match status" value="2"/>
</dbReference>
<evidence type="ECO:0000256" key="2">
    <source>
        <dbReference type="ARBA" id="ARBA00023157"/>
    </source>
</evidence>